<keyword evidence="20" id="KW-1185">Reference proteome</keyword>
<evidence type="ECO:0000313" key="19">
    <source>
        <dbReference type="EMBL" id="KAK2592991.1"/>
    </source>
</evidence>
<dbReference type="InterPro" id="IPR008427">
    <property type="entry name" value="Extracellular_membr_CFEM_dom"/>
</dbReference>
<dbReference type="AlphaFoldDB" id="A0AAJ0FQE7"/>
<feature type="disulfide bond" evidence="15">
    <location>
        <begin position="44"/>
        <end position="51"/>
    </location>
</feature>
<evidence type="ECO:0000256" key="14">
    <source>
        <dbReference type="ARBA" id="ARBA00023288"/>
    </source>
</evidence>
<dbReference type="PANTHER" id="PTHR37928">
    <property type="entry name" value="CFEM DOMAIN PROTEIN (AFU_ORTHOLOGUE AFUA_6G14090)"/>
    <property type="match status" value="1"/>
</dbReference>
<dbReference type="GO" id="GO:0098552">
    <property type="term" value="C:side of membrane"/>
    <property type="evidence" value="ECO:0007669"/>
    <property type="project" value="UniProtKB-KW"/>
</dbReference>
<keyword evidence="6 15" id="KW-0349">Heme</keyword>
<comment type="similarity">
    <text evidence="3">Belongs to the RBT5 family.</text>
</comment>
<evidence type="ECO:0000256" key="17">
    <source>
        <dbReference type="SAM" id="SignalP"/>
    </source>
</evidence>
<dbReference type="GO" id="GO:0005576">
    <property type="term" value="C:extracellular region"/>
    <property type="evidence" value="ECO:0007669"/>
    <property type="project" value="UniProtKB-SubCell"/>
</dbReference>
<dbReference type="EMBL" id="JASWJB010000234">
    <property type="protein sequence ID" value="KAK2592991.1"/>
    <property type="molecule type" value="Genomic_DNA"/>
</dbReference>
<protein>
    <recommendedName>
        <fullName evidence="18">CFEM domain-containing protein</fullName>
    </recommendedName>
</protein>
<evidence type="ECO:0000259" key="18">
    <source>
        <dbReference type="PROSITE" id="PS52012"/>
    </source>
</evidence>
<organism evidence="19 20">
    <name type="scientific">Conoideocrella luteorostrata</name>
    <dbReference type="NCBI Taxonomy" id="1105319"/>
    <lineage>
        <taxon>Eukaryota</taxon>
        <taxon>Fungi</taxon>
        <taxon>Dikarya</taxon>
        <taxon>Ascomycota</taxon>
        <taxon>Pezizomycotina</taxon>
        <taxon>Sordariomycetes</taxon>
        <taxon>Hypocreomycetidae</taxon>
        <taxon>Hypocreales</taxon>
        <taxon>Clavicipitaceae</taxon>
        <taxon>Conoideocrella</taxon>
    </lineage>
</organism>
<dbReference type="SMART" id="SM00747">
    <property type="entry name" value="CFEM"/>
    <property type="match status" value="1"/>
</dbReference>
<dbReference type="GO" id="GO:0005886">
    <property type="term" value="C:plasma membrane"/>
    <property type="evidence" value="ECO:0007669"/>
    <property type="project" value="UniProtKB-SubCell"/>
</dbReference>
<keyword evidence="12 15" id="KW-1015">Disulfide bond</keyword>
<comment type="subcellular location">
    <subcellularLocation>
        <location evidence="1">Cell membrane</location>
        <topology evidence="1">Lipid-anchor</topology>
        <topology evidence="1">GPI-anchor</topology>
    </subcellularLocation>
    <subcellularLocation>
        <location evidence="2">Secreted</location>
    </subcellularLocation>
</comment>
<keyword evidence="11" id="KW-0472">Membrane</keyword>
<dbReference type="GO" id="GO:0046872">
    <property type="term" value="F:metal ion binding"/>
    <property type="evidence" value="ECO:0007669"/>
    <property type="project" value="UniProtKB-UniRule"/>
</dbReference>
<keyword evidence="13" id="KW-0325">Glycoprotein</keyword>
<accession>A0AAJ0FQE7</accession>
<sequence>MKSAVVAFSLIAAVAAQDIAALAQCGQTCANNMMAPDKAKELGCNASDLKCLCSNVNFIYGLRDCSHAICSTQDATKVVEYGMKVCQGAGVEVTGGHGGASQSGGAGSAQVTTLYSTATGTDGKVVTAPVATSTIVGGGGNGGNGGSAQVTTILSTLTGTDGKVITTPVATSTIEGGNGGAGGAHVTTIYSTATGTDGKVITTPVATSTISGTDGGSGGAAVTTYTTNGSQVVVTLSTQMSQPSGTETSGASQAPSGTESSTAGSAPTTTSNGAGSQSSSAPSSTSSGYAAHVTAAPGLLAAAGLAALFI</sequence>
<evidence type="ECO:0000256" key="4">
    <source>
        <dbReference type="ARBA" id="ARBA00022475"/>
    </source>
</evidence>
<keyword evidence="5" id="KW-0964">Secreted</keyword>
<feature type="compositionally biased region" description="Low complexity" evidence="16">
    <location>
        <begin position="254"/>
        <end position="289"/>
    </location>
</feature>
<keyword evidence="9 17" id="KW-0732">Signal</keyword>
<gene>
    <name evidence="19" type="ORF">QQS21_009319</name>
</gene>
<evidence type="ECO:0000313" key="20">
    <source>
        <dbReference type="Proteomes" id="UP001251528"/>
    </source>
</evidence>
<dbReference type="InterPro" id="IPR051735">
    <property type="entry name" value="CFEM_domain"/>
</dbReference>
<evidence type="ECO:0000256" key="13">
    <source>
        <dbReference type="ARBA" id="ARBA00023180"/>
    </source>
</evidence>
<evidence type="ECO:0000256" key="12">
    <source>
        <dbReference type="ARBA" id="ARBA00023157"/>
    </source>
</evidence>
<feature type="disulfide bond" evidence="15">
    <location>
        <begin position="53"/>
        <end position="86"/>
    </location>
</feature>
<feature type="binding site" description="axial binding residue" evidence="15">
    <location>
        <position position="48"/>
    </location>
    <ligand>
        <name>heme</name>
        <dbReference type="ChEBI" id="CHEBI:30413"/>
    </ligand>
    <ligandPart>
        <name>Fe</name>
        <dbReference type="ChEBI" id="CHEBI:18248"/>
    </ligandPart>
</feature>
<feature type="compositionally biased region" description="Polar residues" evidence="16">
    <location>
        <begin position="239"/>
        <end position="253"/>
    </location>
</feature>
<reference evidence="19" key="1">
    <citation type="submission" date="2023-06" db="EMBL/GenBank/DDBJ databases">
        <title>Conoideocrella luteorostrata (Hypocreales: Clavicipitaceae), a potential biocontrol fungus for elongate hemlock scale in United States Christmas tree production areas.</title>
        <authorList>
            <person name="Barrett H."/>
            <person name="Lovett B."/>
            <person name="Macias A.M."/>
            <person name="Stajich J.E."/>
            <person name="Kasson M.T."/>
        </authorList>
    </citation>
    <scope>NUCLEOTIDE SEQUENCE</scope>
    <source>
        <strain evidence="19">ARSEF 14590</strain>
    </source>
</reference>
<dbReference type="Pfam" id="PF05730">
    <property type="entry name" value="CFEM"/>
    <property type="match status" value="1"/>
</dbReference>
<evidence type="ECO:0000256" key="7">
    <source>
        <dbReference type="ARBA" id="ARBA00022622"/>
    </source>
</evidence>
<name>A0AAJ0FQE7_9HYPO</name>
<feature type="chain" id="PRO_5042617498" description="CFEM domain-containing protein" evidence="17">
    <location>
        <begin position="17"/>
        <end position="310"/>
    </location>
</feature>
<keyword evidence="14" id="KW-0449">Lipoprotein</keyword>
<evidence type="ECO:0000256" key="6">
    <source>
        <dbReference type="ARBA" id="ARBA00022617"/>
    </source>
</evidence>
<evidence type="ECO:0000256" key="15">
    <source>
        <dbReference type="PROSITE-ProRule" id="PRU01356"/>
    </source>
</evidence>
<feature type="signal peptide" evidence="17">
    <location>
        <begin position="1"/>
        <end position="16"/>
    </location>
</feature>
<dbReference type="Proteomes" id="UP001251528">
    <property type="component" value="Unassembled WGS sequence"/>
</dbReference>
<evidence type="ECO:0000256" key="10">
    <source>
        <dbReference type="ARBA" id="ARBA00023004"/>
    </source>
</evidence>
<keyword evidence="8 15" id="KW-0479">Metal-binding</keyword>
<evidence type="ECO:0000256" key="8">
    <source>
        <dbReference type="ARBA" id="ARBA00022723"/>
    </source>
</evidence>
<keyword evidence="10 15" id="KW-0408">Iron</keyword>
<evidence type="ECO:0000256" key="1">
    <source>
        <dbReference type="ARBA" id="ARBA00004609"/>
    </source>
</evidence>
<keyword evidence="7" id="KW-0336">GPI-anchor</keyword>
<evidence type="ECO:0000256" key="11">
    <source>
        <dbReference type="ARBA" id="ARBA00023136"/>
    </source>
</evidence>
<feature type="region of interest" description="Disordered" evidence="16">
    <location>
        <begin position="239"/>
        <end position="289"/>
    </location>
</feature>
<keyword evidence="4" id="KW-1003">Cell membrane</keyword>
<evidence type="ECO:0000256" key="2">
    <source>
        <dbReference type="ARBA" id="ARBA00004613"/>
    </source>
</evidence>
<evidence type="ECO:0000256" key="9">
    <source>
        <dbReference type="ARBA" id="ARBA00022729"/>
    </source>
</evidence>
<evidence type="ECO:0000256" key="5">
    <source>
        <dbReference type="ARBA" id="ARBA00022525"/>
    </source>
</evidence>
<dbReference type="PANTHER" id="PTHR37928:SF1">
    <property type="entry name" value="CFEM DOMAIN PROTEIN (AFU_ORTHOLOGUE AFUA_6G14090)"/>
    <property type="match status" value="1"/>
</dbReference>
<evidence type="ECO:0000256" key="16">
    <source>
        <dbReference type="SAM" id="MobiDB-lite"/>
    </source>
</evidence>
<dbReference type="PROSITE" id="PS52012">
    <property type="entry name" value="CFEM"/>
    <property type="match status" value="1"/>
</dbReference>
<proteinExistence type="inferred from homology"/>
<comment type="caution">
    <text evidence="19">The sequence shown here is derived from an EMBL/GenBank/DDBJ whole genome shotgun (WGS) entry which is preliminary data.</text>
</comment>
<feature type="domain" description="CFEM" evidence="18">
    <location>
        <begin position="1"/>
        <end position="113"/>
    </location>
</feature>
<comment type="caution">
    <text evidence="15">Lacks conserved residue(s) required for the propagation of feature annotation.</text>
</comment>
<evidence type="ECO:0000256" key="3">
    <source>
        <dbReference type="ARBA" id="ARBA00010031"/>
    </source>
</evidence>